<comment type="caution">
    <text evidence="2">The sequence shown here is derived from an EMBL/GenBank/DDBJ whole genome shotgun (WGS) entry which is preliminary data.</text>
</comment>
<evidence type="ECO:0000256" key="1">
    <source>
        <dbReference type="SAM" id="MobiDB-lite"/>
    </source>
</evidence>
<evidence type="ECO:0000313" key="2">
    <source>
        <dbReference type="EMBL" id="RGT09552.1"/>
    </source>
</evidence>
<evidence type="ECO:0000313" key="3">
    <source>
        <dbReference type="Proteomes" id="UP000283630"/>
    </source>
</evidence>
<organism evidence="2 3">
    <name type="scientific">Dorea formicigenerans</name>
    <dbReference type="NCBI Taxonomy" id="39486"/>
    <lineage>
        <taxon>Bacteria</taxon>
        <taxon>Bacillati</taxon>
        <taxon>Bacillota</taxon>
        <taxon>Clostridia</taxon>
        <taxon>Lachnospirales</taxon>
        <taxon>Lachnospiraceae</taxon>
        <taxon>Dorea</taxon>
    </lineage>
</organism>
<sequence length="74" mass="8604">MHISKDQRLDAISGRDQMAEREPCEHAKRFMRRPAYYGVLGYLRHKNINTGEEIGRGQRMLEKVSEESEGITEP</sequence>
<feature type="region of interest" description="Disordered" evidence="1">
    <location>
        <begin position="1"/>
        <end position="23"/>
    </location>
</feature>
<dbReference type="RefSeq" id="WP_118145218.1">
    <property type="nucleotide sequence ID" value="NZ_QRWH01000005.1"/>
</dbReference>
<accession>A0A412MDT7</accession>
<gene>
    <name evidence="2" type="ORF">DWX53_07660</name>
</gene>
<dbReference type="EMBL" id="QRWH01000005">
    <property type="protein sequence ID" value="RGT09552.1"/>
    <property type="molecule type" value="Genomic_DNA"/>
</dbReference>
<proteinExistence type="predicted"/>
<dbReference type="AlphaFoldDB" id="A0A412MDT7"/>
<name>A0A412MDT7_9FIRM</name>
<protein>
    <submittedName>
        <fullName evidence="2">Uncharacterized protein</fullName>
    </submittedName>
</protein>
<dbReference type="Proteomes" id="UP000283630">
    <property type="component" value="Unassembled WGS sequence"/>
</dbReference>
<reference evidence="2 3" key="1">
    <citation type="submission" date="2018-08" db="EMBL/GenBank/DDBJ databases">
        <title>A genome reference for cultivated species of the human gut microbiota.</title>
        <authorList>
            <person name="Zou Y."/>
            <person name="Xue W."/>
            <person name="Luo G."/>
        </authorList>
    </citation>
    <scope>NUCLEOTIDE SEQUENCE [LARGE SCALE GENOMIC DNA]</scope>
    <source>
        <strain evidence="2 3">AF19-4AC</strain>
    </source>
</reference>